<protein>
    <submittedName>
        <fullName evidence="2">Guanosine polyphosphate pyrophosphohydrolase/synthetase</fullName>
    </submittedName>
</protein>
<evidence type="ECO:0000313" key="2">
    <source>
        <dbReference type="EMBL" id="ABE04264.1"/>
    </source>
</evidence>
<accession>Q1RK50</accession>
<dbReference type="Pfam" id="PF04607">
    <property type="entry name" value="RelA_SpoT"/>
    <property type="match status" value="1"/>
</dbReference>
<proteinExistence type="predicted"/>
<dbReference type="Proteomes" id="UP000001951">
    <property type="component" value="Chromosome"/>
</dbReference>
<dbReference type="EMBL" id="CP000087">
    <property type="protein sequence ID" value="ABE04264.1"/>
    <property type="molecule type" value="Genomic_DNA"/>
</dbReference>
<dbReference type="InterPro" id="IPR043519">
    <property type="entry name" value="NT_sf"/>
</dbReference>
<keyword evidence="2" id="KW-0378">Hydrolase</keyword>
<dbReference type="PANTHER" id="PTHR21262">
    <property type="entry name" value="GUANOSINE-3',5'-BIS DIPHOSPHATE 3'-PYROPHOSPHOHYDROLASE"/>
    <property type="match status" value="1"/>
</dbReference>
<dbReference type="AlphaFoldDB" id="Q1RK50"/>
<dbReference type="SUPFAM" id="SSF81301">
    <property type="entry name" value="Nucleotidyltransferase"/>
    <property type="match status" value="1"/>
</dbReference>
<name>Q1RK50_RICBR</name>
<dbReference type="GO" id="GO:0015969">
    <property type="term" value="P:guanosine tetraphosphate metabolic process"/>
    <property type="evidence" value="ECO:0007669"/>
    <property type="project" value="InterPro"/>
</dbReference>
<reference evidence="2 3" key="1">
    <citation type="journal article" date="2006" name="PLoS Genet.">
        <title>Genome sequence of Rickettsia bellii illuminates the role of amoebae in gene exchanges between intracellular pathogens.</title>
        <authorList>
            <person name="Ogata H."/>
            <person name="La Scola B."/>
            <person name="Audic S."/>
            <person name="Renesto P."/>
            <person name="Blanc G."/>
            <person name="Robert C."/>
            <person name="Fournier P.-E."/>
            <person name="Claverie J.-M."/>
            <person name="Raoult D."/>
        </authorList>
    </citation>
    <scope>NUCLEOTIDE SEQUENCE [LARGE SCALE GENOMIC DNA]</scope>
    <source>
        <strain evidence="2 3">RML369-C</strain>
    </source>
</reference>
<dbReference type="KEGG" id="rbe:RBE_0183"/>
<dbReference type="GO" id="GO:0016787">
    <property type="term" value="F:hydrolase activity"/>
    <property type="evidence" value="ECO:0007669"/>
    <property type="project" value="UniProtKB-KW"/>
</dbReference>
<dbReference type="SMART" id="SM00954">
    <property type="entry name" value="RelA_SpoT"/>
    <property type="match status" value="1"/>
</dbReference>
<dbReference type="InterPro" id="IPR007685">
    <property type="entry name" value="RelA_SpoT"/>
</dbReference>
<dbReference type="CDD" id="cd05399">
    <property type="entry name" value="NT_Rel-Spo_like"/>
    <property type="match status" value="1"/>
</dbReference>
<evidence type="ECO:0000313" key="3">
    <source>
        <dbReference type="Proteomes" id="UP000001951"/>
    </source>
</evidence>
<dbReference type="HOGENOM" id="CLU_1359537_0_0_5"/>
<dbReference type="eggNOG" id="COG0317">
    <property type="taxonomic scope" value="Bacteria"/>
</dbReference>
<dbReference type="PANTHER" id="PTHR21262:SF31">
    <property type="entry name" value="GTP PYROPHOSPHOKINASE"/>
    <property type="match status" value="1"/>
</dbReference>
<gene>
    <name evidence="2" type="primary">spoT11</name>
    <name evidence="2" type="ordered locus">RBE_0183</name>
</gene>
<evidence type="ECO:0000259" key="1">
    <source>
        <dbReference type="SMART" id="SM00954"/>
    </source>
</evidence>
<organism evidence="2 3">
    <name type="scientific">Rickettsia bellii (strain RML369-C)</name>
    <dbReference type="NCBI Taxonomy" id="336407"/>
    <lineage>
        <taxon>Bacteria</taxon>
        <taxon>Pseudomonadati</taxon>
        <taxon>Pseudomonadota</taxon>
        <taxon>Alphaproteobacteria</taxon>
        <taxon>Rickettsiales</taxon>
        <taxon>Rickettsiaceae</taxon>
        <taxon>Rickettsieae</taxon>
        <taxon>Rickettsia</taxon>
        <taxon>belli group</taxon>
    </lineage>
</organism>
<sequence length="206" mass="24522">MGEKCLVCDIINIIKEDLHKADIENKIFMRLKEPYSVLKKMKRKEVAVHELKDLIACRIIVKSKDQCYNTLDIIKDSPHLSLLHTKDYICRPKSNGYQSIHSIMQLQYSKRNFEIQIRSEKMDRDAELGRAAHLNYKAEQDKHLKKVFDIANDTILYRARQMVESFKGLEEQIIEYEKEIMRVWHTRYDEMLKWESGAKLLIFSQE</sequence>
<feature type="domain" description="RelA/SpoT" evidence="1">
    <location>
        <begin position="29"/>
        <end position="140"/>
    </location>
</feature>
<dbReference type="Gene3D" id="3.30.460.10">
    <property type="entry name" value="Beta Polymerase, domain 2"/>
    <property type="match status" value="1"/>
</dbReference>